<dbReference type="InterPro" id="IPR036568">
    <property type="entry name" value="GGCT-like_sf"/>
</dbReference>
<evidence type="ECO:0000256" key="1">
    <source>
        <dbReference type="ARBA" id="ARBA00023239"/>
    </source>
</evidence>
<dbReference type="KEGG" id="ccl:Clocl_1731"/>
<protein>
    <submittedName>
        <fullName evidence="5">Uncharacterized protein involved in cation transport</fullName>
    </submittedName>
</protein>
<dbReference type="GO" id="GO:0003839">
    <property type="term" value="F:gamma-glutamylcyclotransferase activity"/>
    <property type="evidence" value="ECO:0007669"/>
    <property type="project" value="InterPro"/>
</dbReference>
<feature type="binding site" evidence="3">
    <location>
        <begin position="5"/>
        <end position="10"/>
    </location>
    <ligand>
        <name>substrate</name>
    </ligand>
</feature>
<dbReference type="Proteomes" id="UP000005435">
    <property type="component" value="Chromosome"/>
</dbReference>
<gene>
    <name evidence="5" type="ordered locus">Clocl_1731</name>
</gene>
<dbReference type="Gene3D" id="3.10.490.10">
    <property type="entry name" value="Gamma-glutamyl cyclotransferase-like"/>
    <property type="match status" value="1"/>
</dbReference>
<dbReference type="CDD" id="cd06661">
    <property type="entry name" value="GGCT_like"/>
    <property type="match status" value="1"/>
</dbReference>
<dbReference type="PANTHER" id="PTHR12935:SF0">
    <property type="entry name" value="GAMMA-GLUTAMYLCYCLOTRANSFERASE"/>
    <property type="match status" value="1"/>
</dbReference>
<evidence type="ECO:0000256" key="2">
    <source>
        <dbReference type="PIRSR" id="PIRSR617939-1"/>
    </source>
</evidence>
<feature type="active site" description="Proton acceptor" evidence="2">
    <location>
        <position position="86"/>
    </location>
</feature>
<dbReference type="PANTHER" id="PTHR12935">
    <property type="entry name" value="GAMMA-GLUTAMYLCYCLOTRANSFERASE"/>
    <property type="match status" value="1"/>
</dbReference>
<feature type="binding site" evidence="3">
    <location>
        <position position="128"/>
    </location>
    <ligand>
        <name>substrate</name>
    </ligand>
</feature>
<dbReference type="EMBL" id="CP003065">
    <property type="protein sequence ID" value="AEV68341.1"/>
    <property type="molecule type" value="Genomic_DNA"/>
</dbReference>
<dbReference type="InterPro" id="IPR013024">
    <property type="entry name" value="GGCT-like"/>
</dbReference>
<accession>G8LT94</accession>
<evidence type="ECO:0000259" key="4">
    <source>
        <dbReference type="Pfam" id="PF06094"/>
    </source>
</evidence>
<dbReference type="STRING" id="720554.Clocl_1731"/>
<dbReference type="AlphaFoldDB" id="G8LT94"/>
<proteinExistence type="predicted"/>
<dbReference type="InterPro" id="IPR017939">
    <property type="entry name" value="G-Glutamylcylcotransferase"/>
</dbReference>
<dbReference type="eggNOG" id="COG2105">
    <property type="taxonomic scope" value="Bacteria"/>
</dbReference>
<evidence type="ECO:0000313" key="6">
    <source>
        <dbReference type="Proteomes" id="UP000005435"/>
    </source>
</evidence>
<keyword evidence="1" id="KW-0456">Lyase</keyword>
<reference evidence="6" key="1">
    <citation type="submission" date="2011-12" db="EMBL/GenBank/DDBJ databases">
        <title>Complete sequence of Clostridium clariflavum DSM 19732.</title>
        <authorList>
            <consortium name="US DOE Joint Genome Institute"/>
            <person name="Lucas S."/>
            <person name="Han J."/>
            <person name="Lapidus A."/>
            <person name="Cheng J.-F."/>
            <person name="Goodwin L."/>
            <person name="Pitluck S."/>
            <person name="Peters L."/>
            <person name="Teshima H."/>
            <person name="Detter J.C."/>
            <person name="Han C."/>
            <person name="Tapia R."/>
            <person name="Land M."/>
            <person name="Hauser L."/>
            <person name="Kyrpides N."/>
            <person name="Ivanova N."/>
            <person name="Pagani I."/>
            <person name="Kitzmiller T."/>
            <person name="Lynd L."/>
            <person name="Izquierdo J."/>
            <person name="Woyke T."/>
        </authorList>
    </citation>
    <scope>NUCLEOTIDE SEQUENCE [LARGE SCALE GENOMIC DNA]</scope>
    <source>
        <strain evidence="6">DSM 19732 / NBRC 101661 / EBR45</strain>
    </source>
</reference>
<name>G8LT94_ACECE</name>
<keyword evidence="6" id="KW-1185">Reference proteome</keyword>
<dbReference type="RefSeq" id="WP_014254927.1">
    <property type="nucleotide sequence ID" value="NC_016627.1"/>
</dbReference>
<dbReference type="SUPFAM" id="SSF110857">
    <property type="entry name" value="Gamma-glutamyl cyclotransferase-like"/>
    <property type="match status" value="1"/>
</dbReference>
<dbReference type="Pfam" id="PF06094">
    <property type="entry name" value="GGACT"/>
    <property type="match status" value="1"/>
</dbReference>
<evidence type="ECO:0000313" key="5">
    <source>
        <dbReference type="EMBL" id="AEV68341.1"/>
    </source>
</evidence>
<organism evidence="5 6">
    <name type="scientific">Acetivibrio clariflavus (strain DSM 19732 / NBRC 101661 / EBR45)</name>
    <name type="common">Clostridium clariflavum</name>
    <dbReference type="NCBI Taxonomy" id="720554"/>
    <lineage>
        <taxon>Bacteria</taxon>
        <taxon>Bacillati</taxon>
        <taxon>Bacillota</taxon>
        <taxon>Clostridia</taxon>
        <taxon>Eubacteriales</taxon>
        <taxon>Oscillospiraceae</taxon>
        <taxon>Acetivibrio</taxon>
    </lineage>
</organism>
<feature type="domain" description="Gamma-glutamylcyclotransferase AIG2-like" evidence="4">
    <location>
        <begin position="5"/>
        <end position="116"/>
    </location>
</feature>
<dbReference type="InterPro" id="IPR009288">
    <property type="entry name" value="AIG2-like_dom"/>
</dbReference>
<dbReference type="HOGENOM" id="CLU_048475_3_1_9"/>
<evidence type="ECO:0000256" key="3">
    <source>
        <dbReference type="PIRSR" id="PIRSR617939-2"/>
    </source>
</evidence>
<reference evidence="5 6" key="2">
    <citation type="journal article" date="2012" name="Stand. Genomic Sci.">
        <title>Complete Genome Sequence of Clostridium clariflavum DSM 19732.</title>
        <authorList>
            <person name="Izquierdo J.A."/>
            <person name="Goodwin L."/>
            <person name="Davenport K.W."/>
            <person name="Teshima H."/>
            <person name="Bruce D."/>
            <person name="Detter C."/>
            <person name="Tapia R."/>
            <person name="Han S."/>
            <person name="Land M."/>
            <person name="Hauser L."/>
            <person name="Jeffries C.D."/>
            <person name="Han J."/>
            <person name="Pitluck S."/>
            <person name="Nolan M."/>
            <person name="Chen A."/>
            <person name="Huntemann M."/>
            <person name="Mavromatis K."/>
            <person name="Mikhailova N."/>
            <person name="Liolios K."/>
            <person name="Woyke T."/>
            <person name="Lynd L.R."/>
        </authorList>
    </citation>
    <scope>NUCLEOTIDE SEQUENCE [LARGE SCALE GENOMIC DNA]</scope>
    <source>
        <strain evidence="6">DSM 19732 / NBRC 101661 / EBR45</strain>
    </source>
</reference>
<sequence>MNKKYFAYGSCTNFESFGDTMKKAECEDKFSVCGIGRLNDYRLAFTRYSMKWGGGVLNIIKSPGDYVLGVVYDIPEQAVSAIDKREGAPKYYKRIEDVEVEVENKRVKVFTYAVVEKDFDEIKPALEYFDTVYKGMKQHFPSEYVNKYLIEHCKNRFGM</sequence>